<dbReference type="SUPFAM" id="SSF53474">
    <property type="entry name" value="alpha/beta-Hydrolases"/>
    <property type="match status" value="1"/>
</dbReference>
<reference evidence="2" key="1">
    <citation type="submission" date="2022-08" db="EMBL/GenBank/DDBJ databases">
        <title>Complete Genome Sequences of 2 Bosea sp. soil isolates.</title>
        <authorList>
            <person name="Alvarez Arevalo M."/>
            <person name="Sterndorff E.B."/>
            <person name="Faurdal D."/>
            <person name="Joergensen T.S."/>
            <person name="Weber T."/>
        </authorList>
    </citation>
    <scope>NUCLEOTIDE SEQUENCE</scope>
    <source>
        <strain evidence="2">NBC_00436</strain>
        <plasmid evidence="2">pNBC436</plasmid>
    </source>
</reference>
<dbReference type="Pfam" id="PF00561">
    <property type="entry name" value="Abhydrolase_1"/>
    <property type="match status" value="1"/>
</dbReference>
<dbReference type="EMBL" id="CP102775">
    <property type="protein sequence ID" value="UZF90022.1"/>
    <property type="molecule type" value="Genomic_DNA"/>
</dbReference>
<keyword evidence="2" id="KW-0614">Plasmid</keyword>
<keyword evidence="2" id="KW-0378">Hydrolase</keyword>
<geneLocation type="plasmid" evidence="2">
    <name>pNBC436</name>
</geneLocation>
<evidence type="ECO:0000259" key="1">
    <source>
        <dbReference type="Pfam" id="PF00561"/>
    </source>
</evidence>
<gene>
    <name evidence="2" type="ORF">NWE54_27405</name>
</gene>
<accession>A0A9E8A171</accession>
<dbReference type="InterPro" id="IPR000639">
    <property type="entry name" value="Epox_hydrolase-like"/>
</dbReference>
<dbReference type="AlphaFoldDB" id="A0A9E8A171"/>
<feature type="domain" description="AB hydrolase-1" evidence="1">
    <location>
        <begin position="31"/>
        <end position="126"/>
    </location>
</feature>
<organism evidence="2">
    <name type="scientific">Bosea sp. NBC_00436</name>
    <dbReference type="NCBI Taxonomy" id="2969620"/>
    <lineage>
        <taxon>Bacteria</taxon>
        <taxon>Pseudomonadati</taxon>
        <taxon>Pseudomonadota</taxon>
        <taxon>Alphaproteobacteria</taxon>
        <taxon>Hyphomicrobiales</taxon>
        <taxon>Boseaceae</taxon>
        <taxon>Bosea</taxon>
    </lineage>
</organism>
<sequence>MNSPIQPRDGLISGGSGNSLSFSDNLAEGEAIVFVHGANRNSADWFAMASNLSSYRIVTFDLRGHGQSAVPTDNDYSLAAHSADIEMIVRTLGLPKPFLLGHSLGGLIAMRYAQHHQVSGIINLDGFDPTEPRLYKGIPADEVHALQQAQRAAMLDADGTTLLSPESASAMIDRAVETARVLGLPTEIIIQTLKRSLFMVEPDRFERRPRPEALAGVLRSLDEWDMFDFLAQPAAPTLFVHGQRRMPGVAGQQEPPWVRALAAGVDELMNVISSESYGPWVRGISLDDAGHMLHIEMPETVSNIVKSCIRLHEDARGRGRLSDGL</sequence>
<dbReference type="InterPro" id="IPR000073">
    <property type="entry name" value="AB_hydrolase_1"/>
</dbReference>
<dbReference type="InterPro" id="IPR050266">
    <property type="entry name" value="AB_hydrolase_sf"/>
</dbReference>
<protein>
    <submittedName>
        <fullName evidence="2">Alpha/beta hydrolase</fullName>
    </submittedName>
</protein>
<dbReference type="PANTHER" id="PTHR43798">
    <property type="entry name" value="MONOACYLGLYCEROL LIPASE"/>
    <property type="match status" value="1"/>
</dbReference>
<proteinExistence type="predicted"/>
<evidence type="ECO:0000313" key="2">
    <source>
        <dbReference type="EMBL" id="UZF90022.1"/>
    </source>
</evidence>
<dbReference type="InterPro" id="IPR029058">
    <property type="entry name" value="AB_hydrolase_fold"/>
</dbReference>
<dbReference type="PRINTS" id="PR00412">
    <property type="entry name" value="EPOXHYDRLASE"/>
</dbReference>
<dbReference type="PRINTS" id="PR00111">
    <property type="entry name" value="ABHYDROLASE"/>
</dbReference>
<dbReference type="Gene3D" id="3.40.50.1820">
    <property type="entry name" value="alpha/beta hydrolase"/>
    <property type="match status" value="1"/>
</dbReference>
<name>A0A9E8A171_9HYPH</name>
<dbReference type="GO" id="GO:0016787">
    <property type="term" value="F:hydrolase activity"/>
    <property type="evidence" value="ECO:0007669"/>
    <property type="project" value="UniProtKB-KW"/>
</dbReference>